<protein>
    <submittedName>
        <fullName evidence="2">Uncharacterized protein</fullName>
    </submittedName>
</protein>
<accession>A0A0E0C2S3</accession>
<dbReference type="Gramene" id="OMERI01G16280.2">
    <property type="protein sequence ID" value="OMERI01G16280.2"/>
    <property type="gene ID" value="OMERI01G16280"/>
</dbReference>
<dbReference type="AlphaFoldDB" id="A0A0E0C2S3"/>
<dbReference type="EnsemblPlants" id="OMERI01G16280.2">
    <property type="protein sequence ID" value="OMERI01G16280.2"/>
    <property type="gene ID" value="OMERI01G16280"/>
</dbReference>
<evidence type="ECO:0000256" key="1">
    <source>
        <dbReference type="SAM" id="MobiDB-lite"/>
    </source>
</evidence>
<evidence type="ECO:0000313" key="3">
    <source>
        <dbReference type="Proteomes" id="UP000008021"/>
    </source>
</evidence>
<organism evidence="2">
    <name type="scientific">Oryza meridionalis</name>
    <dbReference type="NCBI Taxonomy" id="40149"/>
    <lineage>
        <taxon>Eukaryota</taxon>
        <taxon>Viridiplantae</taxon>
        <taxon>Streptophyta</taxon>
        <taxon>Embryophyta</taxon>
        <taxon>Tracheophyta</taxon>
        <taxon>Spermatophyta</taxon>
        <taxon>Magnoliopsida</taxon>
        <taxon>Liliopsida</taxon>
        <taxon>Poales</taxon>
        <taxon>Poaceae</taxon>
        <taxon>BOP clade</taxon>
        <taxon>Oryzoideae</taxon>
        <taxon>Oryzeae</taxon>
        <taxon>Oryzinae</taxon>
        <taxon>Oryza</taxon>
    </lineage>
</organism>
<proteinExistence type="predicted"/>
<sequence>MTHGLEKGRDIPLLPKPLRRSTSDDGPAQRRSSLILVTDQRRRYCCASTAEPPHTTASPFRQSPARDYPRWRRGGSLYCRSRCGARPATAYQRTAGPAPTDHHSAEPPPQSHVLQIRARHAGPSLSLLAPSLSDVPPNLLRDAWELVIWGLFQGGGISPRLRGCSVRKIEGIKFIGSASLGNSPFEYCFVLVCGKYIPDFLPSCSGPPSMPSFCLQGHDDLFFSSQLTVR</sequence>
<reference evidence="2" key="2">
    <citation type="submission" date="2018-05" db="EMBL/GenBank/DDBJ databases">
        <title>OmerRS3 (Oryza meridionalis Reference Sequence Version 3).</title>
        <authorList>
            <person name="Zhang J."/>
            <person name="Kudrna D."/>
            <person name="Lee S."/>
            <person name="Talag J."/>
            <person name="Welchert J."/>
            <person name="Wing R.A."/>
        </authorList>
    </citation>
    <scope>NUCLEOTIDE SEQUENCE [LARGE SCALE GENOMIC DNA]</scope>
    <source>
        <strain evidence="2">cv. OR44</strain>
    </source>
</reference>
<dbReference type="HOGENOM" id="CLU_1206446_0_0_1"/>
<feature type="region of interest" description="Disordered" evidence="1">
    <location>
        <begin position="48"/>
        <end position="68"/>
    </location>
</feature>
<feature type="region of interest" description="Disordered" evidence="1">
    <location>
        <begin position="1"/>
        <end position="33"/>
    </location>
</feature>
<feature type="compositionally biased region" description="Basic and acidic residues" evidence="1">
    <location>
        <begin position="1"/>
        <end position="10"/>
    </location>
</feature>
<evidence type="ECO:0000313" key="2">
    <source>
        <dbReference type="EnsemblPlants" id="OMERI01G16280.2"/>
    </source>
</evidence>
<dbReference type="Proteomes" id="UP000008021">
    <property type="component" value="Chromosome 1"/>
</dbReference>
<keyword evidence="3" id="KW-1185">Reference proteome</keyword>
<name>A0A0E0C2S3_9ORYZ</name>
<reference evidence="2" key="1">
    <citation type="submission" date="2015-04" db="UniProtKB">
        <authorList>
            <consortium name="EnsemblPlants"/>
        </authorList>
    </citation>
    <scope>IDENTIFICATION</scope>
</reference>